<gene>
    <name evidence="2" type="ORF">PF005_g29169</name>
</gene>
<evidence type="ECO:0000313" key="3">
    <source>
        <dbReference type="Proteomes" id="UP000433483"/>
    </source>
</evidence>
<sequence length="70" mass="7426">MSSSRSHVFSWASTTCSGSPSSSKITGVNFGITRPTKRSGLLLNTLSLSMLKRGRMCFKLAGRSSSATLP</sequence>
<dbReference type="Proteomes" id="UP000433483">
    <property type="component" value="Unassembled WGS sequence"/>
</dbReference>
<feature type="region of interest" description="Disordered" evidence="1">
    <location>
        <begin position="1"/>
        <end position="23"/>
    </location>
</feature>
<comment type="caution">
    <text evidence="2">The sequence shown here is derived from an EMBL/GenBank/DDBJ whole genome shotgun (WGS) entry which is preliminary data.</text>
</comment>
<evidence type="ECO:0000256" key="1">
    <source>
        <dbReference type="SAM" id="MobiDB-lite"/>
    </source>
</evidence>
<protein>
    <submittedName>
        <fullName evidence="2">Uncharacterized protein</fullName>
    </submittedName>
</protein>
<dbReference type="AlphaFoldDB" id="A0A6A3VGH3"/>
<accession>A0A6A3VGH3</accession>
<evidence type="ECO:0000313" key="2">
    <source>
        <dbReference type="EMBL" id="KAE9166529.1"/>
    </source>
</evidence>
<feature type="compositionally biased region" description="Low complexity" evidence="1">
    <location>
        <begin position="10"/>
        <end position="23"/>
    </location>
</feature>
<name>A0A6A3VGH3_9STRA</name>
<organism evidence="2 3">
    <name type="scientific">Phytophthora fragariae</name>
    <dbReference type="NCBI Taxonomy" id="53985"/>
    <lineage>
        <taxon>Eukaryota</taxon>
        <taxon>Sar</taxon>
        <taxon>Stramenopiles</taxon>
        <taxon>Oomycota</taxon>
        <taxon>Peronosporomycetes</taxon>
        <taxon>Peronosporales</taxon>
        <taxon>Peronosporaceae</taxon>
        <taxon>Phytophthora</taxon>
    </lineage>
</organism>
<keyword evidence="3" id="KW-1185">Reference proteome</keyword>
<reference evidence="2 3" key="1">
    <citation type="submission" date="2018-08" db="EMBL/GenBank/DDBJ databases">
        <title>Genomic investigation of the strawberry pathogen Phytophthora fragariae indicates pathogenicity is determined by transcriptional variation in three key races.</title>
        <authorList>
            <person name="Adams T.M."/>
            <person name="Armitage A.D."/>
            <person name="Sobczyk M.K."/>
            <person name="Bates H.J."/>
            <person name="Dunwell J.M."/>
            <person name="Nellist C.F."/>
            <person name="Harrison R.J."/>
        </authorList>
    </citation>
    <scope>NUCLEOTIDE SEQUENCE [LARGE SCALE GENOMIC DNA]</scope>
    <source>
        <strain evidence="2 3">NOV-27</strain>
    </source>
</reference>
<dbReference type="EMBL" id="QXGB01004358">
    <property type="protein sequence ID" value="KAE9166529.1"/>
    <property type="molecule type" value="Genomic_DNA"/>
</dbReference>
<proteinExistence type="predicted"/>